<dbReference type="SMR" id="A0A2C9DY75"/>
<feature type="chain" id="PRO_5012835716" evidence="1">
    <location>
        <begin position="25"/>
        <end position="834"/>
    </location>
</feature>
<feature type="domain" description="DUF31" evidence="2">
    <location>
        <begin position="376"/>
        <end position="752"/>
    </location>
</feature>
<dbReference type="Pfam" id="PF01732">
    <property type="entry name" value="Mycop_pep_DUF31"/>
    <property type="match status" value="1"/>
</dbReference>
<dbReference type="PROSITE" id="PS51257">
    <property type="entry name" value="PROKAR_LIPOPROTEIN"/>
    <property type="match status" value="1"/>
</dbReference>
<dbReference type="HOGENOM" id="CLU_015669_0_0_14"/>
<dbReference type="GeneID" id="29672285"/>
<protein>
    <submittedName>
        <fullName evidence="4">Putative lipoprotein</fullName>
    </submittedName>
</protein>
<dbReference type="InterPro" id="IPR022382">
    <property type="entry name" value="Mycoplasma_peptidase_DUF31"/>
</dbReference>
<dbReference type="InterPro" id="IPR022381">
    <property type="entry name" value="Uncharacterised_MG067"/>
</dbReference>
<evidence type="ECO:0000259" key="2">
    <source>
        <dbReference type="Pfam" id="PF01732"/>
    </source>
</evidence>
<dbReference type="KEGG" id="upa:UPA3_0044"/>
<feature type="domain" description="Lipoprotein-associated type-17" evidence="3">
    <location>
        <begin position="155"/>
        <end position="236"/>
    </location>
</feature>
<dbReference type="InterPro" id="IPR007326">
    <property type="entry name" value="Lipoprotein-assoc_dom"/>
</dbReference>
<evidence type="ECO:0000313" key="4">
    <source>
        <dbReference type="EMBL" id="ACA32833.1"/>
    </source>
</evidence>
<dbReference type="Pfam" id="PF04200">
    <property type="entry name" value="Lipoprotein_17"/>
    <property type="match status" value="2"/>
</dbReference>
<evidence type="ECO:0000313" key="5">
    <source>
        <dbReference type="Proteomes" id="UP000002162"/>
    </source>
</evidence>
<keyword evidence="4" id="KW-0449">Lipoprotein</keyword>
<gene>
    <name evidence="4" type="ordered locus">UPA3_0044</name>
</gene>
<sequence>MKKNKLTTLALILPITILTPIVIASCTNKTKVKKSSSLDKIASNLKLEYFNNKANTKASSVQKDEIKKPLNLPNDVVFSVKDVFVSHKDQSVLIVKYTLKKGNEIQEYTYEIKGFKSVYEKDKIVNDLSQANEDFKKIVNNIRLKDTFDFKLAAFPNQNYDQLLPSQIYKNYYQGIEIQQHKYQNELDIKIINFLYPDGDFGSANKNGTLKLSLMLTDKKNNQVYYKLLEVSGFKSNPYGVDENGTIPGIGTERLKPKNQDDYFSKTQLQRYEIDNEGYLQILKRQNNDKNWKELRPDLNATVSDIKHFDEKAKNVGQDSYESAAYKGFTLPVYESDGKISGLALAGKDTPKGPSWVDAIGRNQWQIGGLPRTLPNEKYRQEAMQTFSLGILNNDSHKNNTYNKTAGTTWILDYQKTSDNKYPTKWYFATNLHVADAINENTLSINLMRLMDSAQIKTTFRLSNLDENIYNFGFRSKEHGKNLLNHGLKKIFDGRDFLKTKPAEYLINSQKEKYKDVGNFTDFAVFELDFEKLELVNVWKNFLGENNGLVTKYNNYNPQELAKVITSNYANNKNNQIKFLSKSYLSDYSKIDVPLKYRQEDAKTWFKKYDELFALGWPNSTEDFFFKAYVDDDQLKYRTRDNFSLWTNSDYRFFNNLTQQEGGQPAFPPERTERGNYLSYAIGFRSFIQKPGIVDAFIAVPQIGNNLYTSSDNKKYINMGLEYLPKHFAPAGGASGTSVRNQKNELVAIYHAKYDSSKTGLAAAFRSEGYDYQGLYGNYNLPQYDLIYGGGKDQTEKKSYREAMKDIYQNNNIKTALFPDGFDKIPDEFKFNNN</sequence>
<proteinExistence type="predicted"/>
<organism evidence="4 5">
    <name type="scientific">Ureaplasma parvum serovar 3 (strain ATCC 27815 / 27 / NCTC 11736)</name>
    <dbReference type="NCBI Taxonomy" id="505682"/>
    <lineage>
        <taxon>Bacteria</taxon>
        <taxon>Bacillati</taxon>
        <taxon>Mycoplasmatota</taxon>
        <taxon>Mycoplasmoidales</taxon>
        <taxon>Mycoplasmoidaceae</taxon>
        <taxon>Ureaplasma</taxon>
    </lineage>
</organism>
<evidence type="ECO:0000259" key="3">
    <source>
        <dbReference type="Pfam" id="PF04200"/>
    </source>
</evidence>
<dbReference type="NCBIfam" id="NF045841">
    <property type="entry name" value="Ig_SerProt_MIP"/>
    <property type="match status" value="1"/>
</dbReference>
<dbReference type="PRINTS" id="PR00840">
    <property type="entry name" value="Y06768FAMILY"/>
</dbReference>
<feature type="domain" description="Lipoprotein-associated type-17" evidence="3">
    <location>
        <begin position="38"/>
        <end position="117"/>
    </location>
</feature>
<dbReference type="Proteomes" id="UP000002162">
    <property type="component" value="Chromosome"/>
</dbReference>
<accession>A0A2C9DY75</accession>
<dbReference type="EMBL" id="CP000942">
    <property type="protein sequence ID" value="ACA32833.1"/>
    <property type="molecule type" value="Genomic_DNA"/>
</dbReference>
<dbReference type="RefSeq" id="WP_006688743.1">
    <property type="nucleotide sequence ID" value="NC_010503.1"/>
</dbReference>
<dbReference type="AlphaFoldDB" id="A0A2C9DY75"/>
<keyword evidence="1" id="KW-0732">Signal</keyword>
<dbReference type="Gene3D" id="3.10.450.270">
    <property type="match status" value="1"/>
</dbReference>
<reference evidence="4 5" key="1">
    <citation type="submission" date="2008-02" db="EMBL/GenBank/DDBJ databases">
        <title>Genome sequence of Ureaplasma parvum serovar 3.</title>
        <authorList>
            <person name="Methe B.A."/>
            <person name="Glass J."/>
            <person name="Waites K."/>
            <person name="Shrivastava S."/>
        </authorList>
    </citation>
    <scope>NUCLEOTIDE SEQUENCE [LARGE SCALE GENOMIC DNA]</scope>
    <source>
        <strain evidence="5">ATCC 27815 / 27 / NCTC 11736</strain>
    </source>
</reference>
<feature type="signal peptide" evidence="1">
    <location>
        <begin position="1"/>
        <end position="24"/>
    </location>
</feature>
<name>A0A2C9DY75_UREP2</name>
<evidence type="ECO:0000256" key="1">
    <source>
        <dbReference type="SAM" id="SignalP"/>
    </source>
</evidence>
<dbReference type="NCBIfam" id="NF045842">
    <property type="entry name" value="MIP_near_MIB"/>
    <property type="match status" value="1"/>
</dbReference>